<accession>A0A3P3VLU4</accession>
<feature type="transmembrane region" description="Helical" evidence="1">
    <location>
        <begin position="146"/>
        <end position="164"/>
    </location>
</feature>
<sequence length="394" mass="42645">MTLHNIQSPQPASGFALFELGFRPFFLLAGWLGVVLVAIWGAVYANLLSLNTYYGLIGWHSHEMLFGYTPAVIGGFLLTAVRNWTGVSTIRGPLLAGLALVWLAARILPLVPAAPHWLIAAVDLAFLPCLIIALVPPLMQGKAKNWMFVVILAVMASANALVHAERLGISGLPNGAYLMSHLIMLIIVIMGGRVIPFFTEAGVRPVQIQLQRREWVDRLSIALVIALAIAQTLAPYSPLTPLLAGLAALAHGVRLIGWYHPLIWQYPLLWILHLSYLWLVLGLALIPLASLGLVSPFVALHAFTTGAIGGITLGMMARVALGHSGRPLVTSRWITLAFVAIQLCALVRVFGPLVWPGSPPLISLSALLWVIAFGLFSLIYTPILIRPRIDGRPG</sequence>
<reference evidence="2 3" key="2">
    <citation type="submission" date="2018-12" db="EMBL/GenBank/DDBJ databases">
        <title>Simiduia agarivorans gen. nov., sp. nov., a marine, agarolytic bacterium isolated from shallow coastal water from Keelung, Taiwan.</title>
        <authorList>
            <person name="Shieh W.Y."/>
        </authorList>
    </citation>
    <scope>NUCLEOTIDE SEQUENCE [LARGE SCALE GENOMIC DNA]</scope>
    <source>
        <strain evidence="2 3">GTF-13</strain>
    </source>
</reference>
<feature type="transmembrane region" description="Helical" evidence="1">
    <location>
        <begin position="176"/>
        <end position="195"/>
    </location>
</feature>
<comment type="caution">
    <text evidence="2">The sequence shown here is derived from an EMBL/GenBank/DDBJ whole genome shotgun (WGS) entry which is preliminary data.</text>
</comment>
<keyword evidence="1" id="KW-1133">Transmembrane helix</keyword>
<feature type="transmembrane region" description="Helical" evidence="1">
    <location>
        <begin position="215"/>
        <end position="233"/>
    </location>
</feature>
<dbReference type="Proteomes" id="UP000280792">
    <property type="component" value="Unassembled WGS sequence"/>
</dbReference>
<organism evidence="2 3">
    <name type="scientific">Aestuariirhabdus litorea</name>
    <dbReference type="NCBI Taxonomy" id="2528527"/>
    <lineage>
        <taxon>Bacteria</taxon>
        <taxon>Pseudomonadati</taxon>
        <taxon>Pseudomonadota</taxon>
        <taxon>Gammaproteobacteria</taxon>
        <taxon>Oceanospirillales</taxon>
        <taxon>Aestuariirhabdaceae</taxon>
        <taxon>Aestuariirhabdus</taxon>
    </lineage>
</organism>
<feature type="transmembrane region" description="Helical" evidence="1">
    <location>
        <begin position="239"/>
        <end position="256"/>
    </location>
</feature>
<feature type="transmembrane region" description="Helical" evidence="1">
    <location>
        <begin position="25"/>
        <end position="45"/>
    </location>
</feature>
<evidence type="ECO:0000313" key="2">
    <source>
        <dbReference type="EMBL" id="RRJ83394.1"/>
    </source>
</evidence>
<dbReference type="AlphaFoldDB" id="A0A3P3VLU4"/>
<feature type="transmembrane region" description="Helical" evidence="1">
    <location>
        <begin position="93"/>
        <end position="111"/>
    </location>
</feature>
<feature type="transmembrane region" description="Helical" evidence="1">
    <location>
        <begin position="268"/>
        <end position="291"/>
    </location>
</feature>
<reference evidence="2 3" key="1">
    <citation type="submission" date="2018-08" db="EMBL/GenBank/DDBJ databases">
        <authorList>
            <person name="Khan S.A."/>
        </authorList>
    </citation>
    <scope>NUCLEOTIDE SEQUENCE [LARGE SCALE GENOMIC DNA]</scope>
    <source>
        <strain evidence="2 3">GTF-13</strain>
    </source>
</reference>
<feature type="transmembrane region" description="Helical" evidence="1">
    <location>
        <begin position="297"/>
        <end position="321"/>
    </location>
</feature>
<proteinExistence type="predicted"/>
<keyword evidence="1" id="KW-0472">Membrane</keyword>
<evidence type="ECO:0000256" key="1">
    <source>
        <dbReference type="SAM" id="Phobius"/>
    </source>
</evidence>
<dbReference type="EMBL" id="QWEZ01000002">
    <property type="protein sequence ID" value="RRJ83394.1"/>
    <property type="molecule type" value="Genomic_DNA"/>
</dbReference>
<name>A0A3P3VLU4_9GAMM</name>
<keyword evidence="1" id="KW-0812">Transmembrane</keyword>
<feature type="transmembrane region" description="Helical" evidence="1">
    <location>
        <begin position="361"/>
        <end position="385"/>
    </location>
</feature>
<protein>
    <submittedName>
        <fullName evidence="2">NnrS family protein</fullName>
    </submittedName>
</protein>
<dbReference type="InterPro" id="IPR010266">
    <property type="entry name" value="NnrS"/>
</dbReference>
<dbReference type="RefSeq" id="WP_125018052.1">
    <property type="nucleotide sequence ID" value="NZ_QWEZ01000002.1"/>
</dbReference>
<evidence type="ECO:0000313" key="3">
    <source>
        <dbReference type="Proteomes" id="UP000280792"/>
    </source>
</evidence>
<feature type="transmembrane region" description="Helical" evidence="1">
    <location>
        <begin position="65"/>
        <end position="81"/>
    </location>
</feature>
<gene>
    <name evidence="2" type="ORF">D0544_16395</name>
</gene>
<dbReference type="Pfam" id="PF05940">
    <property type="entry name" value="NnrS"/>
    <property type="match status" value="1"/>
</dbReference>
<feature type="transmembrane region" description="Helical" evidence="1">
    <location>
        <begin position="117"/>
        <end position="139"/>
    </location>
</feature>
<feature type="transmembrane region" description="Helical" evidence="1">
    <location>
        <begin position="333"/>
        <end position="355"/>
    </location>
</feature>
<keyword evidence="3" id="KW-1185">Reference proteome</keyword>